<keyword evidence="4" id="KW-1185">Reference proteome</keyword>
<keyword evidence="1" id="KW-0175">Coiled coil</keyword>
<dbReference type="RefSeq" id="XP_068361054.1">
    <property type="nucleotide sequence ID" value="XM_068492247.1"/>
</dbReference>
<proteinExistence type="predicted"/>
<dbReference type="GeneID" id="94826951"/>
<evidence type="ECO:0000256" key="1">
    <source>
        <dbReference type="SAM" id="Coils"/>
    </source>
</evidence>
<organism evidence="3 4">
    <name type="scientific">Tritrichomonas foetus</name>
    <dbReference type="NCBI Taxonomy" id="1144522"/>
    <lineage>
        <taxon>Eukaryota</taxon>
        <taxon>Metamonada</taxon>
        <taxon>Parabasalia</taxon>
        <taxon>Tritrichomonadida</taxon>
        <taxon>Tritrichomonadidae</taxon>
        <taxon>Tritrichomonas</taxon>
    </lineage>
</organism>
<sequence length="525" mass="60246">MDTPKSQKSPRTPRTPNTPSSPRSPTPQIQTFTLWCNNKRHDFQGDIFAKMSMKCAQLVREGQTQGVIERRVRNEVFEAFVAACQLRPFKVVPSNAYELQALAFEWGVTSLEKFVADYIKEKNLKPPPEIDYLGVLLDHLEHGIDDPNDIIGVANIVNDALEDERFENVPPEIIFKILITADQKKLEQYRVGQPRQEQPKPDHQALDQRALIEFVLRLFESNPSSAVPLTLLIDYDQLTKEQRDVIFQCKLMHEQNIGYFIAHAMSATRNKAERELSQSEAQLLTDLNSLREGLKQHQRQTVSSLKKEQDESLGDLKDAFVKHQERLNELKALSNEHREELDRAREAHNNRFDQMKDKLEIIDAMTSQRSNIAAGMADRVDDEVAEQIDKLRIDVNNQLRNLATDDADQCDKLEQNLKKMIEGEQQRLKQLRNKLNQTQDSIKSTNETITDVQATLAAKIVHDRLKYDSFLRNTDSRFDVFTQDGGIWGLDVDDVKKAEKFVEQIENNIDQLCPIRGTNTSTTNA</sequence>
<comment type="caution">
    <text evidence="3">The sequence shown here is derived from an EMBL/GenBank/DDBJ whole genome shotgun (WGS) entry which is preliminary data.</text>
</comment>
<name>A0A1J4KE60_9EUKA</name>
<evidence type="ECO:0000313" key="3">
    <source>
        <dbReference type="EMBL" id="OHT07918.1"/>
    </source>
</evidence>
<evidence type="ECO:0000313" key="4">
    <source>
        <dbReference type="Proteomes" id="UP000179807"/>
    </source>
</evidence>
<protein>
    <submittedName>
        <fullName evidence="3">Uncharacterized protein</fullName>
    </submittedName>
</protein>
<dbReference type="EMBL" id="MLAK01000682">
    <property type="protein sequence ID" value="OHT07918.1"/>
    <property type="molecule type" value="Genomic_DNA"/>
</dbReference>
<feature type="coiled-coil region" evidence="1">
    <location>
        <begin position="262"/>
        <end position="358"/>
    </location>
</feature>
<dbReference type="AlphaFoldDB" id="A0A1J4KE60"/>
<gene>
    <name evidence="3" type="ORF">TRFO_05028</name>
</gene>
<feature type="compositionally biased region" description="Low complexity" evidence="2">
    <location>
        <begin position="9"/>
        <end position="27"/>
    </location>
</feature>
<dbReference type="VEuPathDB" id="TrichDB:TRFO_05028"/>
<accession>A0A1J4KE60</accession>
<reference evidence="3" key="1">
    <citation type="submission" date="2016-10" db="EMBL/GenBank/DDBJ databases">
        <authorList>
            <person name="Benchimol M."/>
            <person name="Almeida L.G."/>
            <person name="Vasconcelos A.T."/>
            <person name="Perreira-Neves A."/>
            <person name="Rosa I.A."/>
            <person name="Tasca T."/>
            <person name="Bogo M.R."/>
            <person name="de Souza W."/>
        </authorList>
    </citation>
    <scope>NUCLEOTIDE SEQUENCE [LARGE SCALE GENOMIC DNA]</scope>
    <source>
        <strain evidence="3">K</strain>
    </source>
</reference>
<evidence type="ECO:0000256" key="2">
    <source>
        <dbReference type="SAM" id="MobiDB-lite"/>
    </source>
</evidence>
<dbReference type="OrthoDB" id="10561408at2759"/>
<feature type="region of interest" description="Disordered" evidence="2">
    <location>
        <begin position="1"/>
        <end position="28"/>
    </location>
</feature>
<feature type="coiled-coil region" evidence="1">
    <location>
        <begin position="396"/>
        <end position="448"/>
    </location>
</feature>
<dbReference type="Proteomes" id="UP000179807">
    <property type="component" value="Unassembled WGS sequence"/>
</dbReference>